<comment type="caution">
    <text evidence="1">The sequence shown here is derived from an EMBL/GenBank/DDBJ whole genome shotgun (WGS) entry which is preliminary data.</text>
</comment>
<dbReference type="Proteomes" id="UP000324222">
    <property type="component" value="Unassembled WGS sequence"/>
</dbReference>
<evidence type="ECO:0000313" key="2">
    <source>
        <dbReference type="Proteomes" id="UP000324222"/>
    </source>
</evidence>
<organism evidence="1 2">
    <name type="scientific">Portunus trituberculatus</name>
    <name type="common">Swimming crab</name>
    <name type="synonym">Neptunus trituberculatus</name>
    <dbReference type="NCBI Taxonomy" id="210409"/>
    <lineage>
        <taxon>Eukaryota</taxon>
        <taxon>Metazoa</taxon>
        <taxon>Ecdysozoa</taxon>
        <taxon>Arthropoda</taxon>
        <taxon>Crustacea</taxon>
        <taxon>Multicrustacea</taxon>
        <taxon>Malacostraca</taxon>
        <taxon>Eumalacostraca</taxon>
        <taxon>Eucarida</taxon>
        <taxon>Decapoda</taxon>
        <taxon>Pleocyemata</taxon>
        <taxon>Brachyura</taxon>
        <taxon>Eubrachyura</taxon>
        <taxon>Portunoidea</taxon>
        <taxon>Portunidae</taxon>
        <taxon>Portuninae</taxon>
        <taxon>Portunus</taxon>
    </lineage>
</organism>
<gene>
    <name evidence="1" type="ORF">E2C01_056079</name>
</gene>
<keyword evidence="2" id="KW-1185">Reference proteome</keyword>
<name>A0A5B7GPF5_PORTR</name>
<dbReference type="AlphaFoldDB" id="A0A5B7GPF5"/>
<protein>
    <submittedName>
        <fullName evidence="1">Uncharacterized protein</fullName>
    </submittedName>
</protein>
<accession>A0A5B7GPF5</accession>
<sequence>MEGYGCGGALGYTCCPGLEFRTLSIITLPSLYVFCRISTARPPSLLSPGGRKYYRRGRKVVVPSDTHQNNDPVVRKKP</sequence>
<dbReference type="EMBL" id="VSRR010019199">
    <property type="protein sequence ID" value="MPC62000.1"/>
    <property type="molecule type" value="Genomic_DNA"/>
</dbReference>
<reference evidence="1 2" key="1">
    <citation type="submission" date="2019-05" db="EMBL/GenBank/DDBJ databases">
        <title>Another draft genome of Portunus trituberculatus and its Hox gene families provides insights of decapod evolution.</title>
        <authorList>
            <person name="Jeong J.-H."/>
            <person name="Song I."/>
            <person name="Kim S."/>
            <person name="Choi T."/>
            <person name="Kim D."/>
            <person name="Ryu S."/>
            <person name="Kim W."/>
        </authorList>
    </citation>
    <scope>NUCLEOTIDE SEQUENCE [LARGE SCALE GENOMIC DNA]</scope>
    <source>
        <tissue evidence="1">Muscle</tissue>
    </source>
</reference>
<proteinExistence type="predicted"/>
<evidence type="ECO:0000313" key="1">
    <source>
        <dbReference type="EMBL" id="MPC62000.1"/>
    </source>
</evidence>